<organism evidence="2 3">
    <name type="scientific">Paenibacillus hodogayensis</name>
    <dbReference type="NCBI Taxonomy" id="279208"/>
    <lineage>
        <taxon>Bacteria</taxon>
        <taxon>Bacillati</taxon>
        <taxon>Bacillota</taxon>
        <taxon>Bacilli</taxon>
        <taxon>Bacillales</taxon>
        <taxon>Paenibacillaceae</taxon>
        <taxon>Paenibacillus</taxon>
    </lineage>
</organism>
<protein>
    <recommendedName>
        <fullName evidence="4">DUF4179 domain-containing protein</fullName>
    </recommendedName>
</protein>
<reference evidence="2 3" key="1">
    <citation type="submission" date="2024-09" db="EMBL/GenBank/DDBJ databases">
        <authorList>
            <person name="Sun Q."/>
            <person name="Mori K."/>
        </authorList>
    </citation>
    <scope>NUCLEOTIDE SEQUENCE [LARGE SCALE GENOMIC DNA]</scope>
    <source>
        <strain evidence="2 3">JCM 12520</strain>
    </source>
</reference>
<name>A0ABV5VWG5_9BACL</name>
<proteinExistence type="predicted"/>
<evidence type="ECO:0000313" key="2">
    <source>
        <dbReference type="EMBL" id="MFB9752672.1"/>
    </source>
</evidence>
<dbReference type="Proteomes" id="UP001589619">
    <property type="component" value="Unassembled WGS sequence"/>
</dbReference>
<dbReference type="EMBL" id="JBHMAG010000012">
    <property type="protein sequence ID" value="MFB9752672.1"/>
    <property type="molecule type" value="Genomic_DNA"/>
</dbReference>
<comment type="caution">
    <text evidence="2">The sequence shown here is derived from an EMBL/GenBank/DDBJ whole genome shotgun (WGS) entry which is preliminary data.</text>
</comment>
<keyword evidence="3" id="KW-1185">Reference proteome</keyword>
<dbReference type="RefSeq" id="WP_344903592.1">
    <property type="nucleotide sequence ID" value="NZ_BAAAYO010000001.1"/>
</dbReference>
<evidence type="ECO:0008006" key="4">
    <source>
        <dbReference type="Google" id="ProtNLM"/>
    </source>
</evidence>
<evidence type="ECO:0000313" key="3">
    <source>
        <dbReference type="Proteomes" id="UP001589619"/>
    </source>
</evidence>
<feature type="transmembrane region" description="Helical" evidence="1">
    <location>
        <begin position="49"/>
        <end position="71"/>
    </location>
</feature>
<keyword evidence="1" id="KW-0472">Membrane</keyword>
<gene>
    <name evidence="2" type="ORF">ACFFNY_13980</name>
</gene>
<keyword evidence="1" id="KW-0812">Transmembrane</keyword>
<keyword evidence="1" id="KW-1133">Transmembrane helix</keyword>
<accession>A0ABV5VWG5</accession>
<evidence type="ECO:0000256" key="1">
    <source>
        <dbReference type="SAM" id="Phobius"/>
    </source>
</evidence>
<sequence length="379" mass="41463">MNDAEKWDRLLKKALASASEPEETLNQSILTRYQEEHTLKRAYRKRISAGLLVALFTLVMSVTVFAATQLFSSKQVAEHLGETILAKAFASRKAVEINQTVASGDYAVTLHGIVSGEGLRELNSSAQDIYPDKTYAVVSIARQDGHPMPATSDPEYGKVPFFVSPLIKGQKPWQVNIATLHGGYSEVVLDGITYRLIECDGVEMFADRGVYLAVSSGSSFYTNAAFAYNESTGEISAKTDYNGISLLFDLPLDKAKADHAKAEAYLKKLLEPAAAKEADNASNQAEAEFRSKLEAWTKKIPQGTVIPESVKPATIDDKGGVHYEYDGWSVMLHASILFAEGQTGYSDAVQFTEDNRNVMALQFSRDANGVITGRVIKLN</sequence>